<protein>
    <submittedName>
        <fullName evidence="1">Uncharacterized protein</fullName>
    </submittedName>
</protein>
<dbReference type="Proteomes" id="UP000223071">
    <property type="component" value="Unassembled WGS sequence"/>
</dbReference>
<proteinExistence type="predicted"/>
<gene>
    <name evidence="1" type="ORF">A9A59_1354</name>
</gene>
<dbReference type="EMBL" id="PDJQ01000001">
    <property type="protein sequence ID" value="PFG74143.1"/>
    <property type="molecule type" value="Genomic_DNA"/>
</dbReference>
<name>A0A2A9HFM5_TEPT2</name>
<reference evidence="1 2" key="1">
    <citation type="submission" date="2017-09" db="EMBL/GenBank/DDBJ databases">
        <title>Sequencing the genomes of two abundant thermophiles in Great Basin hot springs: Thermocrinis jamiesonii and novel Chloroflexi Thermoflexus hugenholtzii.</title>
        <authorList>
            <person name="Hedlund B."/>
        </authorList>
    </citation>
    <scope>NUCLEOTIDE SEQUENCE [LARGE SCALE GENOMIC DNA]</scope>
    <source>
        <strain evidence="1 2">G233</strain>
    </source>
</reference>
<evidence type="ECO:0000313" key="1">
    <source>
        <dbReference type="EMBL" id="PFG74143.1"/>
    </source>
</evidence>
<sequence>MEISPRFLPAGATIRSTLAIMCGQEVAFAEVVYALPVADDLNERLARGESYWDIPRGGTIQIMRFIGEPAEASSIAAARWQAGSINGFPAAIGHPILDEGLGDAEVLVYAGGVLTVVRTGNLSIDTAIAIASGVVQ</sequence>
<dbReference type="AlphaFoldDB" id="A0A2A9HFM5"/>
<accession>A0A2A9HFM5</accession>
<organism evidence="1 2">
    <name type="scientific">Tepidiforma thermophila (strain KCTC 52669 / CGMCC 1.13589 / G233)</name>
    <dbReference type="NCBI Taxonomy" id="2761530"/>
    <lineage>
        <taxon>Bacteria</taxon>
        <taxon>Bacillati</taxon>
        <taxon>Chloroflexota</taxon>
        <taxon>Tepidiformia</taxon>
        <taxon>Tepidiformales</taxon>
        <taxon>Tepidiformaceae</taxon>
        <taxon>Tepidiforma</taxon>
    </lineage>
</organism>
<comment type="caution">
    <text evidence="1">The sequence shown here is derived from an EMBL/GenBank/DDBJ whole genome shotgun (WGS) entry which is preliminary data.</text>
</comment>
<keyword evidence="2" id="KW-1185">Reference proteome</keyword>
<dbReference type="RefSeq" id="WP_133117539.1">
    <property type="nucleotide sequence ID" value="NZ_PDJQ01000001.1"/>
</dbReference>
<evidence type="ECO:0000313" key="2">
    <source>
        <dbReference type="Proteomes" id="UP000223071"/>
    </source>
</evidence>